<dbReference type="Pfam" id="PF13684">
    <property type="entry name" value="FakA-like_C"/>
    <property type="match status" value="1"/>
</dbReference>
<dbReference type="InterPro" id="IPR033470">
    <property type="entry name" value="FakA-like_C"/>
</dbReference>
<dbReference type="PANTHER" id="PTHR33434:SF4">
    <property type="entry name" value="PHOSPHATASE PROTEIN"/>
    <property type="match status" value="1"/>
</dbReference>
<dbReference type="SUPFAM" id="SSF82549">
    <property type="entry name" value="DAK1/DegV-like"/>
    <property type="match status" value="1"/>
</dbReference>
<name>A0A7C5HWQ8_9BACT</name>
<dbReference type="InterPro" id="IPR050270">
    <property type="entry name" value="DegV_domain_contain"/>
</dbReference>
<organism evidence="2">
    <name type="scientific">Kosmotoga arenicorallina</name>
    <dbReference type="NCBI Taxonomy" id="688066"/>
    <lineage>
        <taxon>Bacteria</taxon>
        <taxon>Thermotogati</taxon>
        <taxon>Thermotogota</taxon>
        <taxon>Thermotogae</taxon>
        <taxon>Kosmotogales</taxon>
        <taxon>Kosmotogaceae</taxon>
        <taxon>Kosmotoga</taxon>
    </lineage>
</organism>
<feature type="domain" description="Fatty acid kinase subunit A-like C-terminal" evidence="1">
    <location>
        <begin position="1"/>
        <end position="232"/>
    </location>
</feature>
<sequence length="232" mass="25762">TYGIGKKHGIVAVSPGDGLSEIMKSLGVDYIIKGGQTMNPSLKDLFQAIERLNSENVIVLPNNPNILLTAREAAAAVMEKNPSKRVIILETKTVQEGIAALSVYDDELETEQLLTEMNEAMEHVVPISVTYAIRDSSIKGKKVRKGEYLSIGKEGLISSGRRLEKVIRDAISSILKTSKEDDYEIITVFYGSDVKEEQAEKLIESLSNDFDNVEFEVHNGAQPYYYYLISLE</sequence>
<gene>
    <name evidence="2" type="ORF">ENL26_02410</name>
</gene>
<evidence type="ECO:0000259" key="1">
    <source>
        <dbReference type="SMART" id="SM01121"/>
    </source>
</evidence>
<dbReference type="PANTHER" id="PTHR33434">
    <property type="entry name" value="DEGV DOMAIN-CONTAINING PROTEIN DR_1986-RELATED"/>
    <property type="match status" value="1"/>
</dbReference>
<dbReference type="AlphaFoldDB" id="A0A7C5HWQ8"/>
<dbReference type="EMBL" id="DRTH01000141">
    <property type="protein sequence ID" value="HHF08609.1"/>
    <property type="molecule type" value="Genomic_DNA"/>
</dbReference>
<dbReference type="Proteomes" id="UP000886129">
    <property type="component" value="Unassembled WGS sequence"/>
</dbReference>
<dbReference type="SMART" id="SM01121">
    <property type="entry name" value="Dak1_2"/>
    <property type="match status" value="1"/>
</dbReference>
<evidence type="ECO:0000313" key="2">
    <source>
        <dbReference type="EMBL" id="HHF08609.1"/>
    </source>
</evidence>
<reference evidence="2" key="1">
    <citation type="journal article" date="2020" name="mSystems">
        <title>Genome- and Community-Level Interaction Insights into Carbon Utilization and Element Cycling Functions of Hydrothermarchaeota in Hydrothermal Sediment.</title>
        <authorList>
            <person name="Zhou Z."/>
            <person name="Liu Y."/>
            <person name="Xu W."/>
            <person name="Pan J."/>
            <person name="Luo Z.H."/>
            <person name="Li M."/>
        </authorList>
    </citation>
    <scope>NUCLEOTIDE SEQUENCE [LARGE SCALE GENOMIC DNA]</scope>
    <source>
        <strain evidence="2">HyVt-80</strain>
    </source>
</reference>
<comment type="caution">
    <text evidence="2">The sequence shown here is derived from an EMBL/GenBank/DDBJ whole genome shotgun (WGS) entry which is preliminary data.</text>
</comment>
<accession>A0A7C5HWQ8</accession>
<proteinExistence type="predicted"/>
<feature type="non-terminal residue" evidence="2">
    <location>
        <position position="1"/>
    </location>
</feature>
<protein>
    <submittedName>
        <fullName evidence="2">DAK2 domain-containing protein</fullName>
    </submittedName>
</protein>